<comment type="caution">
    <text evidence="2">The sequence shown here is derived from an EMBL/GenBank/DDBJ whole genome shotgun (WGS) entry which is preliminary data.</text>
</comment>
<keyword evidence="1" id="KW-0472">Membrane</keyword>
<name>A0ABT1TMC3_9GAMM</name>
<protein>
    <submittedName>
        <fullName evidence="2">Uncharacterized protein</fullName>
    </submittedName>
</protein>
<dbReference type="Proteomes" id="UP001524499">
    <property type="component" value="Unassembled WGS sequence"/>
</dbReference>
<evidence type="ECO:0000256" key="1">
    <source>
        <dbReference type="SAM" id="Phobius"/>
    </source>
</evidence>
<evidence type="ECO:0000313" key="2">
    <source>
        <dbReference type="EMBL" id="MCQ8106368.1"/>
    </source>
</evidence>
<keyword evidence="1" id="KW-1133">Transmembrane helix</keyword>
<dbReference type="EMBL" id="JANIBJ010000064">
    <property type="protein sequence ID" value="MCQ8106368.1"/>
    <property type="molecule type" value="Genomic_DNA"/>
</dbReference>
<accession>A0ABT1TMC3</accession>
<keyword evidence="1" id="KW-0812">Transmembrane</keyword>
<reference evidence="2 3" key="1">
    <citation type="submission" date="2022-07" db="EMBL/GenBank/DDBJ databases">
        <title>Methylomonas rivi sp. nov., Methylomonas rosea sp. nov., Methylomonas aureus sp. nov. and Methylomonas subterranea sp. nov., four novel methanotrophs isolated from a freshwater creek and the deep terrestrial subsurface.</title>
        <authorList>
            <person name="Abin C."/>
            <person name="Sankaranarayanan K."/>
            <person name="Garner C."/>
            <person name="Sindelar R."/>
            <person name="Kotary K."/>
            <person name="Garner R."/>
            <person name="Barclay S."/>
            <person name="Lawson P."/>
            <person name="Krumholz L."/>
        </authorList>
    </citation>
    <scope>NUCLEOTIDE SEQUENCE [LARGE SCALE GENOMIC DNA]</scope>
    <source>
        <strain evidence="2 3">SURF-2</strain>
    </source>
</reference>
<feature type="transmembrane region" description="Helical" evidence="1">
    <location>
        <begin position="36"/>
        <end position="59"/>
    </location>
</feature>
<keyword evidence="3" id="KW-1185">Reference proteome</keyword>
<evidence type="ECO:0000313" key="3">
    <source>
        <dbReference type="Proteomes" id="UP001524499"/>
    </source>
</evidence>
<proteinExistence type="predicted"/>
<dbReference type="RefSeq" id="WP_256604477.1">
    <property type="nucleotide sequence ID" value="NZ_JANIBJ010000064.1"/>
</dbReference>
<gene>
    <name evidence="2" type="ORF">NP590_19850</name>
</gene>
<sequence>MTTQGSTKACESCGDRVNIGCHHQQMSVTSRAIGLLFVYLPILTLPFVITSAYLTYYSLKFVGAQNVKKWRDFLPERASHRYNLKNQIVMHGSFKLSMAQSKLFWILNCTWYCPYSVGLFEWHAYLVKVVENWWCPFGHSRKNSYTEGAIDQSFWHIYPEEKAKLTEEDKNNPIFTADAAKPDA</sequence>
<organism evidence="2 3">
    <name type="scientific">Methylomonas subterranea</name>
    <dbReference type="NCBI Taxonomy" id="2952225"/>
    <lineage>
        <taxon>Bacteria</taxon>
        <taxon>Pseudomonadati</taxon>
        <taxon>Pseudomonadota</taxon>
        <taxon>Gammaproteobacteria</taxon>
        <taxon>Methylococcales</taxon>
        <taxon>Methylococcaceae</taxon>
        <taxon>Methylomonas</taxon>
    </lineage>
</organism>